<dbReference type="InParanoid" id="G3HL61"/>
<dbReference type="AlphaFoldDB" id="G3HL61"/>
<evidence type="ECO:0000313" key="2">
    <source>
        <dbReference type="Proteomes" id="UP000001075"/>
    </source>
</evidence>
<proteinExistence type="predicted"/>
<name>G3HL61_CRIGR</name>
<evidence type="ECO:0000313" key="1">
    <source>
        <dbReference type="EMBL" id="EGV94020.1"/>
    </source>
</evidence>
<sequence length="66" mass="7421">MIFCLQAIQDHVFESRKLVPYLEQQLKTGDTLEGQYQEGLERQALADGVALQLLQDLSETAVTVPM</sequence>
<organism evidence="1 2">
    <name type="scientific">Cricetulus griseus</name>
    <name type="common">Chinese hamster</name>
    <name type="synonym">Cricetulus barabensis griseus</name>
    <dbReference type="NCBI Taxonomy" id="10029"/>
    <lineage>
        <taxon>Eukaryota</taxon>
        <taxon>Metazoa</taxon>
        <taxon>Chordata</taxon>
        <taxon>Craniata</taxon>
        <taxon>Vertebrata</taxon>
        <taxon>Euteleostomi</taxon>
        <taxon>Mammalia</taxon>
        <taxon>Eutheria</taxon>
        <taxon>Euarchontoglires</taxon>
        <taxon>Glires</taxon>
        <taxon>Rodentia</taxon>
        <taxon>Myomorpha</taxon>
        <taxon>Muroidea</taxon>
        <taxon>Cricetidae</taxon>
        <taxon>Cricetinae</taxon>
        <taxon>Cricetulus</taxon>
    </lineage>
</organism>
<gene>
    <name evidence="1" type="ORF">I79_011446</name>
</gene>
<dbReference type="Proteomes" id="UP000001075">
    <property type="component" value="Unassembled WGS sequence"/>
</dbReference>
<accession>G3HL61</accession>
<reference evidence="2" key="1">
    <citation type="journal article" date="2011" name="Nat. Biotechnol.">
        <title>The genomic sequence of the Chinese hamster ovary (CHO)-K1 cell line.</title>
        <authorList>
            <person name="Xu X."/>
            <person name="Nagarajan H."/>
            <person name="Lewis N.E."/>
            <person name="Pan S."/>
            <person name="Cai Z."/>
            <person name="Liu X."/>
            <person name="Chen W."/>
            <person name="Xie M."/>
            <person name="Wang W."/>
            <person name="Hammond S."/>
            <person name="Andersen M.R."/>
            <person name="Neff N."/>
            <person name="Passarelli B."/>
            <person name="Koh W."/>
            <person name="Fan H.C."/>
            <person name="Wang J."/>
            <person name="Gui Y."/>
            <person name="Lee K.H."/>
            <person name="Betenbaugh M.J."/>
            <person name="Quake S.R."/>
            <person name="Famili I."/>
            <person name="Palsson B.O."/>
            <person name="Wang J."/>
        </authorList>
    </citation>
    <scope>NUCLEOTIDE SEQUENCE [LARGE SCALE GENOMIC DNA]</scope>
    <source>
        <strain evidence="2">CHO K1 cell line</strain>
    </source>
</reference>
<dbReference type="EMBL" id="JH000477">
    <property type="protein sequence ID" value="EGV94020.1"/>
    <property type="molecule type" value="Genomic_DNA"/>
</dbReference>
<protein>
    <submittedName>
        <fullName evidence="1">Uncharacterized protein</fullName>
    </submittedName>
</protein>